<evidence type="ECO:0000256" key="3">
    <source>
        <dbReference type="ARBA" id="ARBA00022490"/>
    </source>
</evidence>
<dbReference type="Pfam" id="PF23936">
    <property type="entry name" value="HB_ELP1"/>
    <property type="match status" value="1"/>
</dbReference>
<feature type="domain" description="ELP1 N-terminal second beta-propeller" evidence="9">
    <location>
        <begin position="421"/>
        <end position="693"/>
    </location>
</feature>
<dbReference type="InterPro" id="IPR006849">
    <property type="entry name" value="Elp1"/>
</dbReference>
<keyword evidence="3 5" id="KW-0963">Cytoplasm</keyword>
<accession>G8JRK3</accession>
<evidence type="ECO:0000259" key="9">
    <source>
        <dbReference type="Pfam" id="PF23797"/>
    </source>
</evidence>
<dbReference type="SUPFAM" id="SSF50978">
    <property type="entry name" value="WD40 repeat-like"/>
    <property type="match status" value="1"/>
</dbReference>
<evidence type="ECO:0000259" key="10">
    <source>
        <dbReference type="Pfam" id="PF23878"/>
    </source>
</evidence>
<dbReference type="KEGG" id="erc:Ecym_3279"/>
<dbReference type="OrthoDB" id="40048at2759"/>
<dbReference type="GeneID" id="11468850"/>
<dbReference type="UniPathway" id="UPA00988"/>
<dbReference type="GO" id="GO:0005634">
    <property type="term" value="C:nucleus"/>
    <property type="evidence" value="ECO:0007669"/>
    <property type="project" value="UniProtKB-SubCell"/>
</dbReference>
<keyword evidence="6" id="KW-0175">Coiled coil</keyword>
<evidence type="ECO:0000256" key="7">
    <source>
        <dbReference type="SAM" id="MobiDB-lite"/>
    </source>
</evidence>
<gene>
    <name evidence="13" type="ordered locus">Ecym_3279</name>
</gene>
<dbReference type="GO" id="GO:0000049">
    <property type="term" value="F:tRNA binding"/>
    <property type="evidence" value="ECO:0007669"/>
    <property type="project" value="EnsemblFungi"/>
</dbReference>
<dbReference type="Pfam" id="PF04762">
    <property type="entry name" value="Beta-prop_ELP1_1st"/>
    <property type="match status" value="1"/>
</dbReference>
<evidence type="ECO:0000313" key="13">
    <source>
        <dbReference type="EMBL" id="AET38772.1"/>
    </source>
</evidence>
<evidence type="ECO:0000259" key="8">
    <source>
        <dbReference type="Pfam" id="PF04762"/>
    </source>
</evidence>
<evidence type="ECO:0000256" key="1">
    <source>
        <dbReference type="ARBA" id="ARBA00005043"/>
    </source>
</evidence>
<comment type="subcellular location">
    <subcellularLocation>
        <location evidence="5">Cytoplasm</location>
    </subcellularLocation>
    <subcellularLocation>
        <location evidence="5">Nucleus</location>
    </subcellularLocation>
</comment>
<dbReference type="PANTHER" id="PTHR12747">
    <property type="entry name" value="ELONGATOR COMPLEX PROTEIN 1"/>
    <property type="match status" value="1"/>
</dbReference>
<dbReference type="GO" id="GO:0005829">
    <property type="term" value="C:cytosol"/>
    <property type="evidence" value="ECO:0007669"/>
    <property type="project" value="TreeGrafter"/>
</dbReference>
<evidence type="ECO:0000256" key="4">
    <source>
        <dbReference type="ARBA" id="ARBA00022694"/>
    </source>
</evidence>
<feature type="compositionally biased region" description="Low complexity" evidence="7">
    <location>
        <begin position="1190"/>
        <end position="1204"/>
    </location>
</feature>
<dbReference type="InterPro" id="IPR056165">
    <property type="entry name" value="Beta-prop_ELP1_2nd"/>
</dbReference>
<organism evidence="13 14">
    <name type="scientific">Eremothecium cymbalariae (strain CBS 270.75 / DBVPG 7215 / KCTC 17166 / NRRL Y-17582)</name>
    <name type="common">Yeast</name>
    <dbReference type="NCBI Taxonomy" id="931890"/>
    <lineage>
        <taxon>Eukaryota</taxon>
        <taxon>Fungi</taxon>
        <taxon>Dikarya</taxon>
        <taxon>Ascomycota</taxon>
        <taxon>Saccharomycotina</taxon>
        <taxon>Saccharomycetes</taxon>
        <taxon>Saccharomycetales</taxon>
        <taxon>Saccharomycetaceae</taxon>
        <taxon>Eremothecium</taxon>
    </lineage>
</organism>
<dbReference type="InterPro" id="IPR056164">
    <property type="entry name" value="Beta-prop_ELP1_1st"/>
</dbReference>
<dbReference type="PANTHER" id="PTHR12747:SF0">
    <property type="entry name" value="ELONGATOR COMPLEX PROTEIN 1"/>
    <property type="match status" value="1"/>
</dbReference>
<evidence type="ECO:0000256" key="6">
    <source>
        <dbReference type="SAM" id="Coils"/>
    </source>
</evidence>
<dbReference type="InterPro" id="IPR056166">
    <property type="entry name" value="TPR_ELP1"/>
</dbReference>
<dbReference type="GO" id="GO:0006357">
    <property type="term" value="P:regulation of transcription by RNA polymerase II"/>
    <property type="evidence" value="ECO:0007669"/>
    <property type="project" value="EnsemblFungi"/>
</dbReference>
<keyword evidence="14" id="KW-1185">Reference proteome</keyword>
<dbReference type="HOGENOM" id="CLU_001477_0_1_1"/>
<dbReference type="Pfam" id="PF23878">
    <property type="entry name" value="TPR_ELP1"/>
    <property type="match status" value="1"/>
</dbReference>
<feature type="coiled-coil region" evidence="6">
    <location>
        <begin position="945"/>
        <end position="979"/>
    </location>
</feature>
<sequence length="1325" mass="149666">MRNLIILNRGKLTPTSHSHPDLQLLTSSFDILSDSITCVLHALDNGVIEVQQYRKDGTVNDLASFFVQSYNDKLLSFIHFADINQLIFVFAQGDIICATYDPTSLNPEETVVEVVGSIDNGIMAAEWSYDEETLAILTMDRSVVLLSRQFEPIAETKLEADDLKISKHVTVGWGTKETQFRGKGARAMEREALESLKNSGLVGNELRDPTMPFKVDSGAITEMDNKSGAISWRSDCEYFVVSTVEVVKDAEDESKDLERRALRVYSRDGQLDSASEPVDGLEHNLAWKPQGSLIAGIQRKIDTPNEESLDLVFFERNGLRHGEFNTRLAIDERINSLAWNASSEVLAVVLENRIQLWTTKNYHWYLKQELYGNNIRFFKWNPEKDFTLMYGDLNDIYVVDLTYKMALGPTIKPFDRGTALVIDGKTVNITPFTIANVPPPVYFRDFEAPGNVIDVATSRSNELYAALVESALVLASVPSIDAMVRGKHPVIVTTIPKHQFATELDIVRQVAFINDNFIGVLLDSDNISRIALISIADITQPSLLTIVDTYTKVVLLRSSFEYNSLVYETRDCKIVQLDANGITAQIAQFPQLACDFRVKRISLSDTAHEWHEDQSKCIAIGLTSGGKLFANTVQLSSAVLSLEITDSLLLITTAQHYLQFVHLNTTEFQPLPPIEGDVFDERVRAIERGSLLVGVSPSKSAVVLQAPRGNLETIYPRIMVLAVVRKNISDGAYKEAFETCRTHRINLDILHDYAPEMFFGNLEGFINQIENVDYLNLFISCLSDEDVTETKYKETLDSNIAASLQVAPPQLTEMELYIKKKTFDSTNSKVNKICKAMLKVLLGNATYKEKYLQTILTSYACQNPPNLEDALTLIGELLNVEERDSAITYLCFLQDVNLVYKIALSLYDVELSLAVAQKSQMDPREYLPFLQKLHSNETGRRKFIIDDYLSNYEKALGHLAELEQSKDKVSEELIEYVQTHQLHKEALNIFRYETMKQNYIYYIYAQHLTSKQEYNEAGIVYEMLCKWSDAVAVYTLGNKWAEALSIVTTHFPKKIPEISEKLVNSLTLEHKYAAAAQIELKFLNNIPASVELYCKASAYDEAILLCSEKGQINLVTEVVDPALGEGFSTVAELIADCKSQVNSQLKRLRELRTKKEADPYAFYGQETEQADDVSIAPSETSTKESFFTRYTGKTGGTAKTGASRRTAKNKRREERKRARGKKGTIYEEEYLVQSIGRLIERLEQTQPDAVKLIDGLLRRNMREQAHQIQKGFMGLLAFLKDNVVEIYTISEKDRERIDEDGAVYYLPEIPIPELKGFPKRNIIDY</sequence>
<dbReference type="Pfam" id="PF23925">
    <property type="entry name" value="A-sol_ELP1"/>
    <property type="match status" value="1"/>
</dbReference>
<evidence type="ECO:0000259" key="12">
    <source>
        <dbReference type="Pfam" id="PF23936"/>
    </source>
</evidence>
<dbReference type="FunCoup" id="G8JRK3">
    <property type="interactions" value="1071"/>
</dbReference>
<dbReference type="InterPro" id="IPR056167">
    <property type="entry name" value="A-sol_ELP1"/>
</dbReference>
<feature type="domain" description="ELP1 three-helical bundle" evidence="12">
    <location>
        <begin position="1118"/>
        <end position="1286"/>
    </location>
</feature>
<evidence type="ECO:0000256" key="2">
    <source>
        <dbReference type="ARBA" id="ARBA00006086"/>
    </source>
</evidence>
<evidence type="ECO:0000313" key="14">
    <source>
        <dbReference type="Proteomes" id="UP000006790"/>
    </source>
</evidence>
<evidence type="ECO:0000259" key="11">
    <source>
        <dbReference type="Pfam" id="PF23925"/>
    </source>
</evidence>
<feature type="coiled-coil region" evidence="6">
    <location>
        <begin position="240"/>
        <end position="267"/>
    </location>
</feature>
<dbReference type="Pfam" id="PF23797">
    <property type="entry name" value="Beta-prop_ELP1_2nd"/>
    <property type="match status" value="1"/>
</dbReference>
<comment type="function">
    <text evidence="5">Component of the elongator complex which is required for multiple tRNA modifications, including mcm5U (5-methoxycarbonylmethyl uridine), mcm5s2U (5-methoxycarbonylmethyl-2-thiouridine), and ncm5U (5-carbamoylmethyl uridine). The elongator complex catalyzes formation of carboxymethyluridine in the wobble base at position 34 in tRNAs.</text>
</comment>
<dbReference type="PIRSF" id="PIRSF017233">
    <property type="entry name" value="IKAP"/>
    <property type="match status" value="1"/>
</dbReference>
<dbReference type="EMBL" id="CP002499">
    <property type="protein sequence ID" value="AET38772.1"/>
    <property type="molecule type" value="Genomic_DNA"/>
</dbReference>
<dbReference type="InParanoid" id="G8JRK3"/>
<evidence type="ECO:0000256" key="5">
    <source>
        <dbReference type="PIRNR" id="PIRNR017233"/>
    </source>
</evidence>
<feature type="region of interest" description="Disordered" evidence="7">
    <location>
        <begin position="1190"/>
        <end position="1221"/>
    </location>
</feature>
<dbReference type="SUPFAM" id="SSF82171">
    <property type="entry name" value="DPP6 N-terminal domain-like"/>
    <property type="match status" value="1"/>
</dbReference>
<dbReference type="GO" id="GO:0033588">
    <property type="term" value="C:elongator holoenzyme complex"/>
    <property type="evidence" value="ECO:0007669"/>
    <property type="project" value="EnsemblFungi"/>
</dbReference>
<dbReference type="InterPro" id="IPR036322">
    <property type="entry name" value="WD40_repeat_dom_sf"/>
</dbReference>
<feature type="domain" description="ELP1 alpha-solenoid" evidence="11">
    <location>
        <begin position="717"/>
        <end position="933"/>
    </location>
</feature>
<feature type="domain" description="ELP1 TPR" evidence="10">
    <location>
        <begin position="941"/>
        <end position="1102"/>
    </location>
</feature>
<dbReference type="InterPro" id="IPR056169">
    <property type="entry name" value="HB_ELP1"/>
</dbReference>
<keyword evidence="5" id="KW-0539">Nucleus</keyword>
<dbReference type="Proteomes" id="UP000006790">
    <property type="component" value="Chromosome 3"/>
</dbReference>
<dbReference type="GO" id="GO:0002926">
    <property type="term" value="P:tRNA wobble base 5-methoxycarbonylmethyl-2-thiouridinylation"/>
    <property type="evidence" value="ECO:0007669"/>
    <property type="project" value="TreeGrafter"/>
</dbReference>
<reference evidence="14" key="1">
    <citation type="journal article" date="2012" name="G3 (Bethesda)">
        <title>Pichia sorbitophila, an interspecies yeast hybrid reveals early steps of genome resolution following polyploidization.</title>
        <authorList>
            <person name="Leh Louis V."/>
            <person name="Despons L."/>
            <person name="Friedrich A."/>
            <person name="Martin T."/>
            <person name="Durrens P."/>
            <person name="Casaregola S."/>
            <person name="Neuveglise C."/>
            <person name="Fairhead C."/>
            <person name="Marck C."/>
            <person name="Cruz J.A."/>
            <person name="Straub M.L."/>
            <person name="Kugler V."/>
            <person name="Sacerdot C."/>
            <person name="Uzunov Z."/>
            <person name="Thierry A."/>
            <person name="Weiss S."/>
            <person name="Bleykasten C."/>
            <person name="De Montigny J."/>
            <person name="Jacques N."/>
            <person name="Jung P."/>
            <person name="Lemaire M."/>
            <person name="Mallet S."/>
            <person name="Morel G."/>
            <person name="Richard G.F."/>
            <person name="Sarkar A."/>
            <person name="Savel G."/>
            <person name="Schacherer J."/>
            <person name="Seret M.L."/>
            <person name="Talla E."/>
            <person name="Samson G."/>
            <person name="Jubin C."/>
            <person name="Poulain J."/>
            <person name="Vacherie B."/>
            <person name="Barbe V."/>
            <person name="Pelletier E."/>
            <person name="Sherman D.J."/>
            <person name="Westhof E."/>
            <person name="Weissenbach J."/>
            <person name="Baret P.V."/>
            <person name="Wincker P."/>
            <person name="Gaillardin C."/>
            <person name="Dujon B."/>
            <person name="Souciet J.L."/>
        </authorList>
    </citation>
    <scope>NUCLEOTIDE SEQUENCE [LARGE SCALE GENOMIC DNA]</scope>
    <source>
        <strain evidence="14">CBS 270.75 / DBVPG 7215 / KCTC 17166 / NRRL Y-17582</strain>
    </source>
</reference>
<feature type="domain" description="ELP1 first N-terminal beta-propeller" evidence="8">
    <location>
        <begin position="1"/>
        <end position="383"/>
    </location>
</feature>
<name>G8JRK3_ERECY</name>
<proteinExistence type="inferred from homology"/>
<protein>
    <recommendedName>
        <fullName evidence="5">Elongator complex protein 1</fullName>
    </recommendedName>
</protein>
<dbReference type="OMA" id="WRESLYC"/>
<keyword evidence="4" id="KW-0819">tRNA processing</keyword>
<comment type="similarity">
    <text evidence="2 5">Belongs to the ELP1/IKA1 family.</text>
</comment>
<dbReference type="eggNOG" id="KOG1920">
    <property type="taxonomic scope" value="Eukaryota"/>
</dbReference>
<dbReference type="GO" id="GO:0042802">
    <property type="term" value="F:identical protein binding"/>
    <property type="evidence" value="ECO:0007669"/>
    <property type="project" value="EnsemblFungi"/>
</dbReference>
<dbReference type="STRING" id="931890.G8JRK3"/>
<comment type="pathway">
    <text evidence="1">tRNA modification; 5-methoxycarbonylmethyl-2-thiouridine-tRNA biosynthesis.</text>
</comment>
<dbReference type="RefSeq" id="XP_003645589.1">
    <property type="nucleotide sequence ID" value="XM_003645541.1"/>
</dbReference>